<organism evidence="6 7">
    <name type="scientific">Escherichia coli</name>
    <dbReference type="NCBI Taxonomy" id="562"/>
    <lineage>
        <taxon>Bacteria</taxon>
        <taxon>Pseudomonadati</taxon>
        <taxon>Pseudomonadota</taxon>
        <taxon>Gammaproteobacteria</taxon>
        <taxon>Enterobacterales</taxon>
        <taxon>Enterobacteriaceae</taxon>
        <taxon>Escherichia</taxon>
    </lineage>
</organism>
<dbReference type="InterPro" id="IPR017896">
    <property type="entry name" value="4Fe4S_Fe-S-bd"/>
</dbReference>
<dbReference type="InterPro" id="IPR017900">
    <property type="entry name" value="4Fe4S_Fe_S_CS"/>
</dbReference>
<feature type="domain" description="4Fe-4S ferredoxin-type" evidence="5">
    <location>
        <begin position="73"/>
        <end position="102"/>
    </location>
</feature>
<evidence type="ECO:0000313" key="7">
    <source>
        <dbReference type="Proteomes" id="UP000254255"/>
    </source>
</evidence>
<name>A0A377BWS0_ECOLX</name>
<dbReference type="InterPro" id="IPR050294">
    <property type="entry name" value="RnfB_subfamily"/>
</dbReference>
<dbReference type="EC" id="1.-.-.-" evidence="6"/>
<keyword evidence="2" id="KW-0479">Metal-binding</keyword>
<evidence type="ECO:0000256" key="3">
    <source>
        <dbReference type="ARBA" id="ARBA00023004"/>
    </source>
</evidence>
<evidence type="ECO:0000313" key="6">
    <source>
        <dbReference type="EMBL" id="STL76944.1"/>
    </source>
</evidence>
<dbReference type="Pfam" id="PF00037">
    <property type="entry name" value="Fer4"/>
    <property type="match status" value="1"/>
</dbReference>
<gene>
    <name evidence="6" type="primary">hyfA</name>
    <name evidence="6" type="ORF">NCTC13148_02278</name>
</gene>
<dbReference type="PROSITE" id="PS51379">
    <property type="entry name" value="4FE4S_FER_2"/>
    <property type="match status" value="1"/>
</dbReference>
<evidence type="ECO:0000256" key="1">
    <source>
        <dbReference type="ARBA" id="ARBA00022485"/>
    </source>
</evidence>
<dbReference type="EMBL" id="UGET01000004">
    <property type="protein sequence ID" value="STL76944.1"/>
    <property type="molecule type" value="Genomic_DNA"/>
</dbReference>
<dbReference type="AlphaFoldDB" id="A0A377BWS0"/>
<sequence>MNRFVVAEPLWCTGCNTCLAACSDVHKTQGLQQHPRLALAKTSTITAPVVCHHCEEAPCLQVCPVNAISQRDDAIQLNESLCIGCKLCAVVCPFGAISASGSRPVNAHAQYVFQAEGSLKDGEENVLPQHALLRWEPGVQTVAVKCDLCDFLPEGPACVRACPNQALRLITDDSLQRQMKEKQRLAASWFANGGRIPFPSLRSNTNGCPAIINLVADPLSVCQSGFGCFYSVWTDWLLSFPASHRWWAA</sequence>
<evidence type="ECO:0000259" key="5">
    <source>
        <dbReference type="PROSITE" id="PS51379"/>
    </source>
</evidence>
<keyword evidence="4" id="KW-0411">Iron-sulfur</keyword>
<proteinExistence type="predicted"/>
<dbReference type="GO" id="GO:0051539">
    <property type="term" value="F:4 iron, 4 sulfur cluster binding"/>
    <property type="evidence" value="ECO:0007669"/>
    <property type="project" value="UniProtKB-KW"/>
</dbReference>
<dbReference type="GO" id="GO:0016491">
    <property type="term" value="F:oxidoreductase activity"/>
    <property type="evidence" value="ECO:0007669"/>
    <property type="project" value="UniProtKB-KW"/>
</dbReference>
<reference evidence="6 7" key="1">
    <citation type="submission" date="2018-06" db="EMBL/GenBank/DDBJ databases">
        <authorList>
            <consortium name="Pathogen Informatics"/>
            <person name="Doyle S."/>
        </authorList>
    </citation>
    <scope>NUCLEOTIDE SEQUENCE [LARGE SCALE GENOMIC DNA]</scope>
    <source>
        <strain evidence="6 7">NCTC13148</strain>
    </source>
</reference>
<accession>A0A377BWS0</accession>
<keyword evidence="6" id="KW-0560">Oxidoreductase</keyword>
<dbReference type="PANTHER" id="PTHR42859">
    <property type="entry name" value="OXIDOREDUCTASE"/>
    <property type="match status" value="1"/>
</dbReference>
<protein>
    <submittedName>
        <fullName evidence="6">Hydrogenase 4 Fe-S subunit</fullName>
        <ecNumber evidence="6">1.-.-.-</ecNumber>
    </submittedName>
</protein>
<keyword evidence="1" id="KW-0004">4Fe-4S</keyword>
<evidence type="ECO:0000256" key="2">
    <source>
        <dbReference type="ARBA" id="ARBA00022723"/>
    </source>
</evidence>
<dbReference type="Gene3D" id="3.30.70.20">
    <property type="match status" value="2"/>
</dbReference>
<dbReference type="SUPFAM" id="SSF54862">
    <property type="entry name" value="4Fe-4S ferredoxins"/>
    <property type="match status" value="1"/>
</dbReference>
<dbReference type="CDD" id="cd10554">
    <property type="entry name" value="HycB_like"/>
    <property type="match status" value="1"/>
</dbReference>
<dbReference type="PROSITE" id="PS00198">
    <property type="entry name" value="4FE4S_FER_1"/>
    <property type="match status" value="1"/>
</dbReference>
<keyword evidence="3" id="KW-0408">Iron</keyword>
<dbReference type="Proteomes" id="UP000254255">
    <property type="component" value="Unassembled WGS sequence"/>
</dbReference>
<dbReference type="PANTHER" id="PTHR42859:SF16">
    <property type="entry name" value="FORMATE HYDROGENLYASE SUBUNIT 2-RELATED"/>
    <property type="match status" value="1"/>
</dbReference>
<evidence type="ECO:0000256" key="4">
    <source>
        <dbReference type="ARBA" id="ARBA00023014"/>
    </source>
</evidence>
<dbReference type="GO" id="GO:0046872">
    <property type="term" value="F:metal ion binding"/>
    <property type="evidence" value="ECO:0007669"/>
    <property type="project" value="UniProtKB-KW"/>
</dbReference>